<dbReference type="AlphaFoldDB" id="A0A7D9KDW4"/>
<name>A0A7D9KDW4_PARCT</name>
<dbReference type="EMBL" id="CACRXK020034300">
    <property type="protein sequence ID" value="CAB4044220.1"/>
    <property type="molecule type" value="Genomic_DNA"/>
</dbReference>
<evidence type="ECO:0000313" key="2">
    <source>
        <dbReference type="EMBL" id="CAB4044220.1"/>
    </source>
</evidence>
<protein>
    <submittedName>
        <fullName evidence="2">Uncharacterized protein</fullName>
    </submittedName>
</protein>
<feature type="region of interest" description="Disordered" evidence="1">
    <location>
        <begin position="67"/>
        <end position="110"/>
    </location>
</feature>
<reference evidence="2" key="1">
    <citation type="submission" date="2020-04" db="EMBL/GenBank/DDBJ databases">
        <authorList>
            <person name="Alioto T."/>
            <person name="Alioto T."/>
            <person name="Gomez Garrido J."/>
        </authorList>
    </citation>
    <scope>NUCLEOTIDE SEQUENCE</scope>
    <source>
        <strain evidence="2">A484AB</strain>
    </source>
</reference>
<keyword evidence="3" id="KW-1185">Reference proteome</keyword>
<evidence type="ECO:0000256" key="1">
    <source>
        <dbReference type="SAM" id="MobiDB-lite"/>
    </source>
</evidence>
<accession>A0A7D9KDW4</accession>
<dbReference type="OrthoDB" id="202825at2759"/>
<dbReference type="Proteomes" id="UP001152795">
    <property type="component" value="Unassembled WGS sequence"/>
</dbReference>
<proteinExistence type="predicted"/>
<comment type="caution">
    <text evidence="2">The sequence shown here is derived from an EMBL/GenBank/DDBJ whole genome shotgun (WGS) entry which is preliminary data.</text>
</comment>
<feature type="compositionally biased region" description="Basic residues" evidence="1">
    <location>
        <begin position="93"/>
        <end position="103"/>
    </location>
</feature>
<organism evidence="2 3">
    <name type="scientific">Paramuricea clavata</name>
    <name type="common">Red gorgonian</name>
    <name type="synonym">Violescent sea-whip</name>
    <dbReference type="NCBI Taxonomy" id="317549"/>
    <lineage>
        <taxon>Eukaryota</taxon>
        <taxon>Metazoa</taxon>
        <taxon>Cnidaria</taxon>
        <taxon>Anthozoa</taxon>
        <taxon>Octocorallia</taxon>
        <taxon>Malacalcyonacea</taxon>
        <taxon>Plexauridae</taxon>
        <taxon>Paramuricea</taxon>
    </lineage>
</organism>
<sequence length="110" mass="12816">MDLLKKYEDTHLGGFRRVYPNGNEEKYEKYFENSGSLFQETTASKARTECSRIQREQILAKKQEIETMRAKNSGRKPVQRDGLRPESASTVKKTIRTTAKKTQHKQEVFC</sequence>
<evidence type="ECO:0000313" key="3">
    <source>
        <dbReference type="Proteomes" id="UP001152795"/>
    </source>
</evidence>
<gene>
    <name evidence="2" type="ORF">PACLA_8A043451</name>
</gene>